<reference evidence="2 3" key="1">
    <citation type="journal article" date="2013" name="BMC Genomics">
        <title>Reconstruction of the lipid metabolism for the microalga Monoraphidium neglectum from its genome sequence reveals characteristics suitable for biofuel production.</title>
        <authorList>
            <person name="Bogen C."/>
            <person name="Al-Dilaimi A."/>
            <person name="Albersmeier A."/>
            <person name="Wichmann J."/>
            <person name="Grundmann M."/>
            <person name="Rupp O."/>
            <person name="Lauersen K.J."/>
            <person name="Blifernez-Klassen O."/>
            <person name="Kalinowski J."/>
            <person name="Goesmann A."/>
            <person name="Mussgnug J.H."/>
            <person name="Kruse O."/>
        </authorList>
    </citation>
    <scope>NUCLEOTIDE SEQUENCE [LARGE SCALE GENOMIC DNA]</scope>
    <source>
        <strain evidence="2 3">SAG 48.87</strain>
    </source>
</reference>
<dbReference type="GeneID" id="25729641"/>
<proteinExistence type="predicted"/>
<protein>
    <submittedName>
        <fullName evidence="2">Uncharacterized protein</fullName>
    </submittedName>
</protein>
<evidence type="ECO:0000256" key="1">
    <source>
        <dbReference type="SAM" id="MobiDB-lite"/>
    </source>
</evidence>
<dbReference type="Proteomes" id="UP000054498">
    <property type="component" value="Unassembled WGS sequence"/>
</dbReference>
<dbReference type="EMBL" id="KK103389">
    <property type="protein sequence ID" value="KIY95668.1"/>
    <property type="molecule type" value="Genomic_DNA"/>
</dbReference>
<gene>
    <name evidence="2" type="ORF">MNEG_12293</name>
</gene>
<dbReference type="RefSeq" id="XP_013894688.1">
    <property type="nucleotide sequence ID" value="XM_014039234.1"/>
</dbReference>
<dbReference type="KEGG" id="mng:MNEG_12293"/>
<name>A0A0D2KIS7_9CHLO</name>
<organism evidence="2 3">
    <name type="scientific">Monoraphidium neglectum</name>
    <dbReference type="NCBI Taxonomy" id="145388"/>
    <lineage>
        <taxon>Eukaryota</taxon>
        <taxon>Viridiplantae</taxon>
        <taxon>Chlorophyta</taxon>
        <taxon>core chlorophytes</taxon>
        <taxon>Chlorophyceae</taxon>
        <taxon>CS clade</taxon>
        <taxon>Sphaeropleales</taxon>
        <taxon>Selenastraceae</taxon>
        <taxon>Monoraphidium</taxon>
    </lineage>
</organism>
<feature type="region of interest" description="Disordered" evidence="1">
    <location>
        <begin position="105"/>
        <end position="125"/>
    </location>
</feature>
<evidence type="ECO:0000313" key="2">
    <source>
        <dbReference type="EMBL" id="KIY95668.1"/>
    </source>
</evidence>
<feature type="region of interest" description="Disordered" evidence="1">
    <location>
        <begin position="35"/>
        <end position="88"/>
    </location>
</feature>
<keyword evidence="3" id="KW-1185">Reference proteome</keyword>
<evidence type="ECO:0000313" key="3">
    <source>
        <dbReference type="Proteomes" id="UP000054498"/>
    </source>
</evidence>
<dbReference type="AlphaFoldDB" id="A0A0D2KIS7"/>
<sequence>MAAIKEQVVGPPSRPGEAAAAAAAAAPAGEGEVFGEGGMGGYAASDGGAAGAARGKGMGRRSDEEDVFADAASELTTSRPGSVEGGVTPNEAMMATAKESGEVLRQHPFPADRPPVPASGAVRAM</sequence>
<accession>A0A0D2KIS7</accession>